<protein>
    <submittedName>
        <fullName evidence="5">Nitroreductase family protein</fullName>
    </submittedName>
</protein>
<accession>A0ABW1NJT7</accession>
<feature type="region of interest" description="Disordered" evidence="3">
    <location>
        <begin position="72"/>
        <end position="94"/>
    </location>
</feature>
<keyword evidence="2" id="KW-0560">Oxidoreductase</keyword>
<feature type="compositionally biased region" description="Pro residues" evidence="3">
    <location>
        <begin position="78"/>
        <end position="88"/>
    </location>
</feature>
<dbReference type="EMBL" id="JBHSRF010000027">
    <property type="protein sequence ID" value="MFC6083316.1"/>
    <property type="molecule type" value="Genomic_DNA"/>
</dbReference>
<evidence type="ECO:0000256" key="1">
    <source>
        <dbReference type="ARBA" id="ARBA00007118"/>
    </source>
</evidence>
<evidence type="ECO:0000256" key="3">
    <source>
        <dbReference type="SAM" id="MobiDB-lite"/>
    </source>
</evidence>
<evidence type="ECO:0000313" key="6">
    <source>
        <dbReference type="Proteomes" id="UP001596137"/>
    </source>
</evidence>
<keyword evidence="6" id="KW-1185">Reference proteome</keyword>
<comment type="caution">
    <text evidence="5">The sequence shown here is derived from an EMBL/GenBank/DDBJ whole genome shotgun (WGS) entry which is preliminary data.</text>
</comment>
<evidence type="ECO:0000256" key="2">
    <source>
        <dbReference type="ARBA" id="ARBA00023002"/>
    </source>
</evidence>
<evidence type="ECO:0000259" key="4">
    <source>
        <dbReference type="Pfam" id="PF00881"/>
    </source>
</evidence>
<dbReference type="InterPro" id="IPR000415">
    <property type="entry name" value="Nitroreductase-like"/>
</dbReference>
<proteinExistence type="inferred from homology"/>
<name>A0ABW1NJT7_9ACTN</name>
<dbReference type="Pfam" id="PF00881">
    <property type="entry name" value="Nitroreductase"/>
    <property type="match status" value="1"/>
</dbReference>
<evidence type="ECO:0000313" key="5">
    <source>
        <dbReference type="EMBL" id="MFC6083316.1"/>
    </source>
</evidence>
<dbReference type="CDD" id="cd02062">
    <property type="entry name" value="Nitro_FMN_reductase"/>
    <property type="match status" value="1"/>
</dbReference>
<feature type="region of interest" description="Disordered" evidence="3">
    <location>
        <begin position="214"/>
        <end position="240"/>
    </location>
</feature>
<feature type="compositionally biased region" description="Basic and acidic residues" evidence="3">
    <location>
        <begin position="220"/>
        <end position="240"/>
    </location>
</feature>
<dbReference type="InterPro" id="IPR029479">
    <property type="entry name" value="Nitroreductase"/>
</dbReference>
<organism evidence="5 6">
    <name type="scientific">Sphaerisporangium aureirubrum</name>
    <dbReference type="NCBI Taxonomy" id="1544736"/>
    <lineage>
        <taxon>Bacteria</taxon>
        <taxon>Bacillati</taxon>
        <taxon>Actinomycetota</taxon>
        <taxon>Actinomycetes</taxon>
        <taxon>Streptosporangiales</taxon>
        <taxon>Streptosporangiaceae</taxon>
        <taxon>Sphaerisporangium</taxon>
    </lineage>
</organism>
<dbReference type="SUPFAM" id="SSF55469">
    <property type="entry name" value="FMN-dependent nitroreductase-like"/>
    <property type="match status" value="1"/>
</dbReference>
<sequence>MRPELTCDELLTTTRSVRRGLDLTRDVDLDVVKRCLSVALQAPNGANRQSWRWLVLTDPDLRAEVAAVYRRAFDDRNGPPPPSPPAPGDRPARMAADARELAAKLHRVPVLVIPCLELDTSELPAGSQASLWSSLLPAAWSYALAARTYGLVTAWTTVHLDREKEVARLLGLPPTVHQGALLPTAYGTRTRFRPGPRRPLEEVLHVDGWRGGTGVHHRTDRVGDRAHGRVRDEIPEEGRV</sequence>
<dbReference type="PANTHER" id="PTHR43673">
    <property type="entry name" value="NAD(P)H NITROREDUCTASE YDGI-RELATED"/>
    <property type="match status" value="1"/>
</dbReference>
<dbReference type="PANTHER" id="PTHR43673:SF10">
    <property type="entry name" value="NADH DEHYDROGENASE_NAD(P)H NITROREDUCTASE XCC3605-RELATED"/>
    <property type="match status" value="1"/>
</dbReference>
<feature type="domain" description="Nitroreductase" evidence="4">
    <location>
        <begin position="13"/>
        <end position="176"/>
    </location>
</feature>
<dbReference type="Proteomes" id="UP001596137">
    <property type="component" value="Unassembled WGS sequence"/>
</dbReference>
<reference evidence="6" key="1">
    <citation type="journal article" date="2019" name="Int. J. Syst. Evol. Microbiol.">
        <title>The Global Catalogue of Microorganisms (GCM) 10K type strain sequencing project: providing services to taxonomists for standard genome sequencing and annotation.</title>
        <authorList>
            <consortium name="The Broad Institute Genomics Platform"/>
            <consortium name="The Broad Institute Genome Sequencing Center for Infectious Disease"/>
            <person name="Wu L."/>
            <person name="Ma J."/>
        </authorList>
    </citation>
    <scope>NUCLEOTIDE SEQUENCE [LARGE SCALE GENOMIC DNA]</scope>
    <source>
        <strain evidence="6">JCM 30346</strain>
    </source>
</reference>
<dbReference type="Gene3D" id="3.40.109.10">
    <property type="entry name" value="NADH Oxidase"/>
    <property type="match status" value="1"/>
</dbReference>
<dbReference type="RefSeq" id="WP_380755115.1">
    <property type="nucleotide sequence ID" value="NZ_JBHSRF010000027.1"/>
</dbReference>
<gene>
    <name evidence="5" type="ORF">ACFP1K_19240</name>
</gene>
<comment type="similarity">
    <text evidence="1">Belongs to the nitroreductase family.</text>
</comment>